<name>A0A4D7B9H8_9HYPH</name>
<dbReference type="AlphaFoldDB" id="A0A4D7B9H8"/>
<organism evidence="2 3">
    <name type="scientific">Phreatobacter stygius</name>
    <dbReference type="NCBI Taxonomy" id="1940610"/>
    <lineage>
        <taxon>Bacteria</taxon>
        <taxon>Pseudomonadati</taxon>
        <taxon>Pseudomonadota</taxon>
        <taxon>Alphaproteobacteria</taxon>
        <taxon>Hyphomicrobiales</taxon>
        <taxon>Phreatobacteraceae</taxon>
        <taxon>Phreatobacter</taxon>
    </lineage>
</organism>
<dbReference type="InterPro" id="IPR013154">
    <property type="entry name" value="ADH-like_N"/>
</dbReference>
<dbReference type="InterPro" id="IPR011032">
    <property type="entry name" value="GroES-like_sf"/>
</dbReference>
<dbReference type="EMBL" id="CP039690">
    <property type="protein sequence ID" value="QCI67433.1"/>
    <property type="molecule type" value="Genomic_DNA"/>
</dbReference>
<evidence type="ECO:0000313" key="2">
    <source>
        <dbReference type="EMBL" id="QCI67433.1"/>
    </source>
</evidence>
<protein>
    <recommendedName>
        <fullName evidence="1">Alcohol dehydrogenase-like N-terminal domain-containing protein</fullName>
    </recommendedName>
</protein>
<reference evidence="2 3" key="1">
    <citation type="submission" date="2019-04" db="EMBL/GenBank/DDBJ databases">
        <title>Phreatobacter aquaticus sp. nov.</title>
        <authorList>
            <person name="Choi A."/>
        </authorList>
    </citation>
    <scope>NUCLEOTIDE SEQUENCE [LARGE SCALE GENOMIC DNA]</scope>
    <source>
        <strain evidence="2 3">KCTC 52518</strain>
    </source>
</reference>
<accession>A0A4D7B9H8</accession>
<dbReference type="Pfam" id="PF08240">
    <property type="entry name" value="ADH_N"/>
    <property type="match status" value="1"/>
</dbReference>
<dbReference type="InterPro" id="IPR052711">
    <property type="entry name" value="Zinc_ADH-like"/>
</dbReference>
<feature type="domain" description="Alcohol dehydrogenase-like N-terminal" evidence="1">
    <location>
        <begin position="26"/>
        <end position="72"/>
    </location>
</feature>
<evidence type="ECO:0000259" key="1">
    <source>
        <dbReference type="Pfam" id="PF08240"/>
    </source>
</evidence>
<dbReference type="Gene3D" id="3.90.180.10">
    <property type="entry name" value="Medium-chain alcohol dehydrogenases, catalytic domain"/>
    <property type="match status" value="1"/>
</dbReference>
<dbReference type="SUPFAM" id="SSF50129">
    <property type="entry name" value="GroES-like"/>
    <property type="match status" value="1"/>
</dbReference>
<sequence length="79" mass="8610">MQAYQLETFGRVDGIVLRQQPQPEPGPTDIVIRVRAASLNRRDTMILQETYPLPAKRNLVPLSDGAGEVVAAKVVILGA</sequence>
<dbReference type="PANTHER" id="PTHR45033:SF2">
    <property type="entry name" value="ZINC-TYPE ALCOHOL DEHYDROGENASE-LIKE PROTEIN C1773.06C"/>
    <property type="match status" value="1"/>
</dbReference>
<dbReference type="OrthoDB" id="5295340at2"/>
<proteinExistence type="predicted"/>
<dbReference type="Proteomes" id="UP000298781">
    <property type="component" value="Chromosome"/>
</dbReference>
<evidence type="ECO:0000313" key="3">
    <source>
        <dbReference type="Proteomes" id="UP000298781"/>
    </source>
</evidence>
<dbReference type="PANTHER" id="PTHR45033">
    <property type="match status" value="1"/>
</dbReference>
<dbReference type="RefSeq" id="WP_136962864.1">
    <property type="nucleotide sequence ID" value="NZ_CP039690.1"/>
</dbReference>
<gene>
    <name evidence="2" type="ORF">E8M01_26325</name>
</gene>
<dbReference type="KEGG" id="pstg:E8M01_26325"/>
<keyword evidence="3" id="KW-1185">Reference proteome</keyword>